<name>A0ABM1VPG1_APLCA</name>
<dbReference type="PANTHER" id="PTHR23511:SF5">
    <property type="entry name" value="MAJOR FACILITATOR-TYPE TRANSPORTER HXNZ-RELATED"/>
    <property type="match status" value="1"/>
</dbReference>
<dbReference type="GeneID" id="106011104"/>
<evidence type="ECO:0000256" key="5">
    <source>
        <dbReference type="ARBA" id="ARBA00023136"/>
    </source>
</evidence>
<evidence type="ECO:0000256" key="1">
    <source>
        <dbReference type="ARBA" id="ARBA00004141"/>
    </source>
</evidence>
<feature type="domain" description="Major facilitator superfamily (MFS) profile" evidence="7">
    <location>
        <begin position="1"/>
        <end position="123"/>
    </location>
</feature>
<dbReference type="Proteomes" id="UP000694888">
    <property type="component" value="Unplaced"/>
</dbReference>
<dbReference type="InterPro" id="IPR036259">
    <property type="entry name" value="MFS_trans_sf"/>
</dbReference>
<sequence length="139" mass="15224">MVLMAKLRRKTTLAILLLGYTIAMLLCNICMPRNALVVLLFVARGMSNGASQGAFVYTTEVYPTSVRAIGIGWNTSMTRVGVIITPFIAQMMIRTSAYIPITTYAVLGFIGCIAVVLLPIETAKRKMTVRYITISILLS</sequence>
<evidence type="ECO:0000256" key="4">
    <source>
        <dbReference type="ARBA" id="ARBA00022989"/>
    </source>
</evidence>
<organism evidence="8 9">
    <name type="scientific">Aplysia californica</name>
    <name type="common">California sea hare</name>
    <dbReference type="NCBI Taxonomy" id="6500"/>
    <lineage>
        <taxon>Eukaryota</taxon>
        <taxon>Metazoa</taxon>
        <taxon>Spiralia</taxon>
        <taxon>Lophotrochozoa</taxon>
        <taxon>Mollusca</taxon>
        <taxon>Gastropoda</taxon>
        <taxon>Heterobranchia</taxon>
        <taxon>Euthyneura</taxon>
        <taxon>Tectipleura</taxon>
        <taxon>Aplysiida</taxon>
        <taxon>Aplysioidea</taxon>
        <taxon>Aplysiidae</taxon>
        <taxon>Aplysia</taxon>
    </lineage>
</organism>
<dbReference type="PANTHER" id="PTHR23511">
    <property type="entry name" value="SYNAPTIC VESICLE GLYCOPROTEIN 2"/>
    <property type="match status" value="1"/>
</dbReference>
<evidence type="ECO:0000256" key="2">
    <source>
        <dbReference type="ARBA" id="ARBA00022448"/>
    </source>
</evidence>
<keyword evidence="2" id="KW-0813">Transport</keyword>
<dbReference type="SUPFAM" id="SSF103473">
    <property type="entry name" value="MFS general substrate transporter"/>
    <property type="match status" value="1"/>
</dbReference>
<dbReference type="InterPro" id="IPR011701">
    <property type="entry name" value="MFS"/>
</dbReference>
<gene>
    <name evidence="9" type="primary">LOC106011104</name>
</gene>
<accession>A0ABM1VPG1</accession>
<dbReference type="Gene3D" id="1.20.1250.20">
    <property type="entry name" value="MFS general substrate transporter like domains"/>
    <property type="match status" value="1"/>
</dbReference>
<keyword evidence="3 6" id="KW-0812">Transmembrane</keyword>
<proteinExistence type="predicted"/>
<keyword evidence="8" id="KW-1185">Reference proteome</keyword>
<dbReference type="Pfam" id="PF07690">
    <property type="entry name" value="MFS_1"/>
    <property type="match status" value="1"/>
</dbReference>
<keyword evidence="4 6" id="KW-1133">Transmembrane helix</keyword>
<comment type="subcellular location">
    <subcellularLocation>
        <location evidence="1">Membrane</location>
        <topology evidence="1">Multi-pass membrane protein</topology>
    </subcellularLocation>
</comment>
<dbReference type="RefSeq" id="XP_035824303.1">
    <property type="nucleotide sequence ID" value="XM_035968410.1"/>
</dbReference>
<reference evidence="9" key="1">
    <citation type="submission" date="2025-08" db="UniProtKB">
        <authorList>
            <consortium name="RefSeq"/>
        </authorList>
    </citation>
    <scope>IDENTIFICATION</scope>
</reference>
<feature type="transmembrane region" description="Helical" evidence="6">
    <location>
        <begin position="97"/>
        <end position="120"/>
    </location>
</feature>
<keyword evidence="5 6" id="KW-0472">Membrane</keyword>
<dbReference type="InterPro" id="IPR020846">
    <property type="entry name" value="MFS_dom"/>
</dbReference>
<protein>
    <submittedName>
        <fullName evidence="9">Synaptic vesicle 2-related protein isoform X1</fullName>
    </submittedName>
</protein>
<evidence type="ECO:0000259" key="7">
    <source>
        <dbReference type="PROSITE" id="PS50850"/>
    </source>
</evidence>
<evidence type="ECO:0000256" key="3">
    <source>
        <dbReference type="ARBA" id="ARBA00022692"/>
    </source>
</evidence>
<evidence type="ECO:0000313" key="9">
    <source>
        <dbReference type="RefSeq" id="XP_035824303.1"/>
    </source>
</evidence>
<evidence type="ECO:0000256" key="6">
    <source>
        <dbReference type="SAM" id="Phobius"/>
    </source>
</evidence>
<evidence type="ECO:0000313" key="8">
    <source>
        <dbReference type="Proteomes" id="UP000694888"/>
    </source>
</evidence>
<dbReference type="PROSITE" id="PS50850">
    <property type="entry name" value="MFS"/>
    <property type="match status" value="1"/>
</dbReference>